<feature type="transmembrane region" description="Helical" evidence="6">
    <location>
        <begin position="202"/>
        <end position="221"/>
    </location>
</feature>
<feature type="domain" description="EamA" evidence="7">
    <location>
        <begin position="173"/>
        <end position="269"/>
    </location>
</feature>
<keyword evidence="3 6" id="KW-0812">Transmembrane</keyword>
<evidence type="ECO:0000256" key="5">
    <source>
        <dbReference type="ARBA" id="ARBA00023136"/>
    </source>
</evidence>
<dbReference type="PaxDb" id="880073-Calab_1299"/>
<sequence>MIYLLIVSLLWAFSFGLIKGQLTNLDPIFVAFARLVIALLVFMPFFRWKKFKAQWPLLLIGAVQFGLMYIFYIYSYQWLKSFQVALFTIFTPLYVTLLEDLLRKKFHALHLGAALLSILGTGIILWTEIDSRQIVVGFLFVQASNLCFALGQILYRKKRLKSNGIKEEAQIFAALYLGAALITGLAALCSVPWQTIVLTKNQIWTLIYLGILASGFGFFLWNYGALKVNAGTLAVFNNLKIPLAIGVSLLIFGEKTNIVRLLAGGTLVGMALWINEKFSYKLKS</sequence>
<dbReference type="InterPro" id="IPR000620">
    <property type="entry name" value="EamA_dom"/>
</dbReference>
<protein>
    <submittedName>
        <fullName evidence="8">EamA-like transporter family protein</fullName>
    </submittedName>
</protein>
<name>H1XYQ5_CALAY</name>
<feature type="transmembrane region" description="Helical" evidence="6">
    <location>
        <begin position="55"/>
        <end position="75"/>
    </location>
</feature>
<comment type="subcellular location">
    <subcellularLocation>
        <location evidence="1">Cell membrane</location>
        <topology evidence="1">Multi-pass membrane protein</topology>
    </subcellularLocation>
</comment>
<accession>H1XYQ5</accession>
<keyword evidence="10" id="KW-1185">Reference proteome</keyword>
<proteinExistence type="predicted"/>
<feature type="transmembrane region" description="Helical" evidence="6">
    <location>
        <begin position="109"/>
        <end position="127"/>
    </location>
</feature>
<reference evidence="8 11" key="2">
    <citation type="submission" date="2016-11" db="EMBL/GenBank/DDBJ databases">
        <title>Genomic analysis of Caldithrix abyssi and proposal of a novel bacterial phylum Caldithrichaeota.</title>
        <authorList>
            <person name="Kublanov I."/>
            <person name="Sigalova O."/>
            <person name="Gavrilov S."/>
            <person name="Lebedinsky A."/>
            <person name="Ivanova N."/>
            <person name="Daum C."/>
            <person name="Reddy T."/>
            <person name="Klenk H.P."/>
            <person name="Goker M."/>
            <person name="Reva O."/>
            <person name="Miroshnichenko M."/>
            <person name="Kyprides N."/>
            <person name="Woyke T."/>
            <person name="Gelfand M."/>
        </authorList>
    </citation>
    <scope>NUCLEOTIDE SEQUENCE [LARGE SCALE GENOMIC DNA]</scope>
    <source>
        <strain evidence="8 11">LF13</strain>
    </source>
</reference>
<evidence type="ECO:0000313" key="11">
    <source>
        <dbReference type="Proteomes" id="UP000183868"/>
    </source>
</evidence>
<feature type="transmembrane region" description="Helical" evidence="6">
    <location>
        <begin position="175"/>
        <end position="196"/>
    </location>
</feature>
<evidence type="ECO:0000256" key="1">
    <source>
        <dbReference type="ARBA" id="ARBA00004651"/>
    </source>
</evidence>
<evidence type="ECO:0000259" key="7">
    <source>
        <dbReference type="Pfam" id="PF00892"/>
    </source>
</evidence>
<dbReference type="eggNOG" id="COG0697">
    <property type="taxonomic scope" value="Bacteria"/>
</dbReference>
<organism evidence="9 10">
    <name type="scientific">Caldithrix abyssi DSM 13497</name>
    <dbReference type="NCBI Taxonomy" id="880073"/>
    <lineage>
        <taxon>Bacteria</taxon>
        <taxon>Pseudomonadati</taxon>
        <taxon>Calditrichota</taxon>
        <taxon>Calditrichia</taxon>
        <taxon>Calditrichales</taxon>
        <taxon>Calditrichaceae</taxon>
        <taxon>Caldithrix</taxon>
    </lineage>
</organism>
<dbReference type="EMBL" id="CP018099">
    <property type="protein sequence ID" value="APF20565.1"/>
    <property type="molecule type" value="Genomic_DNA"/>
</dbReference>
<dbReference type="PANTHER" id="PTHR32322:SF18">
    <property type="entry name" value="S-ADENOSYLMETHIONINE_S-ADENOSYLHOMOCYSTEINE TRANSPORTER"/>
    <property type="match status" value="1"/>
</dbReference>
<dbReference type="RefSeq" id="WP_006928001.1">
    <property type="nucleotide sequence ID" value="NZ_CM001402.1"/>
</dbReference>
<keyword evidence="5 6" id="KW-0472">Membrane</keyword>
<dbReference type="FunCoup" id="H1XYQ5">
    <property type="interactions" value="7"/>
</dbReference>
<feature type="domain" description="EamA" evidence="7">
    <location>
        <begin position="2"/>
        <end position="125"/>
    </location>
</feature>
<dbReference type="SUPFAM" id="SSF103481">
    <property type="entry name" value="Multidrug resistance efflux transporter EmrE"/>
    <property type="match status" value="2"/>
</dbReference>
<dbReference type="EMBL" id="CM001402">
    <property type="protein sequence ID" value="EHO40924.1"/>
    <property type="molecule type" value="Genomic_DNA"/>
</dbReference>
<dbReference type="PANTHER" id="PTHR32322">
    <property type="entry name" value="INNER MEMBRANE TRANSPORTER"/>
    <property type="match status" value="1"/>
</dbReference>
<dbReference type="InterPro" id="IPR050638">
    <property type="entry name" value="AA-Vitamin_Transporters"/>
</dbReference>
<evidence type="ECO:0000313" key="8">
    <source>
        <dbReference type="EMBL" id="APF20565.1"/>
    </source>
</evidence>
<evidence type="ECO:0000256" key="2">
    <source>
        <dbReference type="ARBA" id="ARBA00022475"/>
    </source>
</evidence>
<reference evidence="9 10" key="1">
    <citation type="submission" date="2011-09" db="EMBL/GenBank/DDBJ databases">
        <title>The permanent draft genome of Caldithrix abyssi DSM 13497.</title>
        <authorList>
            <consortium name="US DOE Joint Genome Institute (JGI-PGF)"/>
            <person name="Lucas S."/>
            <person name="Han J."/>
            <person name="Lapidus A."/>
            <person name="Bruce D."/>
            <person name="Goodwin L."/>
            <person name="Pitluck S."/>
            <person name="Peters L."/>
            <person name="Kyrpides N."/>
            <person name="Mavromatis K."/>
            <person name="Ivanova N."/>
            <person name="Mikhailova N."/>
            <person name="Chertkov O."/>
            <person name="Detter J.C."/>
            <person name="Tapia R."/>
            <person name="Han C."/>
            <person name="Land M."/>
            <person name="Hauser L."/>
            <person name="Markowitz V."/>
            <person name="Cheng J.-F."/>
            <person name="Hugenholtz P."/>
            <person name="Woyke T."/>
            <person name="Wu D."/>
            <person name="Spring S."/>
            <person name="Brambilla E."/>
            <person name="Klenk H.-P."/>
            <person name="Eisen J.A."/>
        </authorList>
    </citation>
    <scope>NUCLEOTIDE SEQUENCE [LARGE SCALE GENOMIC DNA]</scope>
    <source>
        <strain evidence="9 10">DSM 13497</strain>
    </source>
</reference>
<dbReference type="Proteomes" id="UP000183868">
    <property type="component" value="Chromosome"/>
</dbReference>
<keyword evidence="4 6" id="KW-1133">Transmembrane helix</keyword>
<gene>
    <name evidence="8" type="primary">eamA</name>
    <name evidence="8" type="ORF">Cabys_3820</name>
    <name evidence="9" type="ORF">Calab_1299</name>
</gene>
<dbReference type="Proteomes" id="UP000004671">
    <property type="component" value="Chromosome"/>
</dbReference>
<dbReference type="HOGENOM" id="CLU_085269_0_0_0"/>
<feature type="transmembrane region" description="Helical" evidence="6">
    <location>
        <begin position="30"/>
        <end position="48"/>
    </location>
</feature>
<feature type="transmembrane region" description="Helical" evidence="6">
    <location>
        <begin position="81"/>
        <end position="97"/>
    </location>
</feature>
<evidence type="ECO:0000256" key="4">
    <source>
        <dbReference type="ARBA" id="ARBA00022989"/>
    </source>
</evidence>
<dbReference type="Pfam" id="PF00892">
    <property type="entry name" value="EamA"/>
    <property type="match status" value="2"/>
</dbReference>
<dbReference type="InParanoid" id="H1XYQ5"/>
<feature type="transmembrane region" description="Helical" evidence="6">
    <location>
        <begin position="258"/>
        <end position="275"/>
    </location>
</feature>
<dbReference type="AlphaFoldDB" id="H1XYQ5"/>
<dbReference type="KEGG" id="caby:Cabys_3820"/>
<feature type="transmembrane region" description="Helical" evidence="6">
    <location>
        <begin position="233"/>
        <end position="252"/>
    </location>
</feature>
<dbReference type="OrthoDB" id="1412048at2"/>
<evidence type="ECO:0000256" key="3">
    <source>
        <dbReference type="ARBA" id="ARBA00022692"/>
    </source>
</evidence>
<evidence type="ECO:0000313" key="10">
    <source>
        <dbReference type="Proteomes" id="UP000004671"/>
    </source>
</evidence>
<feature type="transmembrane region" description="Helical" evidence="6">
    <location>
        <begin position="133"/>
        <end position="155"/>
    </location>
</feature>
<dbReference type="STRING" id="880073.Cabys_3820"/>
<keyword evidence="2" id="KW-1003">Cell membrane</keyword>
<dbReference type="InterPro" id="IPR037185">
    <property type="entry name" value="EmrE-like"/>
</dbReference>
<evidence type="ECO:0000256" key="6">
    <source>
        <dbReference type="SAM" id="Phobius"/>
    </source>
</evidence>
<evidence type="ECO:0000313" key="9">
    <source>
        <dbReference type="EMBL" id="EHO40924.1"/>
    </source>
</evidence>
<dbReference type="GO" id="GO:0005886">
    <property type="term" value="C:plasma membrane"/>
    <property type="evidence" value="ECO:0007669"/>
    <property type="project" value="UniProtKB-SubCell"/>
</dbReference>